<dbReference type="Gene3D" id="2.10.25.10">
    <property type="entry name" value="Laminin"/>
    <property type="match status" value="1"/>
</dbReference>
<protein>
    <submittedName>
        <fullName evidence="15">Protein HEG homolog 1</fullName>
    </submittedName>
</protein>
<evidence type="ECO:0000256" key="6">
    <source>
        <dbReference type="ARBA" id="ARBA00023136"/>
    </source>
</evidence>
<feature type="compositionally biased region" description="Basic and acidic residues" evidence="10">
    <location>
        <begin position="504"/>
        <end position="513"/>
    </location>
</feature>
<feature type="region of interest" description="Disordered" evidence="10">
    <location>
        <begin position="447"/>
        <end position="585"/>
    </location>
</feature>
<keyword evidence="8" id="KW-0325">Glycoprotein</keyword>
<keyword evidence="11" id="KW-1133">Transmembrane helix</keyword>
<feature type="region of interest" description="Disordered" evidence="10">
    <location>
        <begin position="782"/>
        <end position="827"/>
    </location>
</feature>
<keyword evidence="2" id="KW-1003">Cell membrane</keyword>
<keyword evidence="5" id="KW-0677">Repeat</keyword>
<evidence type="ECO:0000256" key="7">
    <source>
        <dbReference type="ARBA" id="ARBA00023157"/>
    </source>
</evidence>
<feature type="region of interest" description="Disordered" evidence="10">
    <location>
        <begin position="981"/>
        <end position="1094"/>
    </location>
</feature>
<feature type="compositionally biased region" description="Polar residues" evidence="10">
    <location>
        <begin position="514"/>
        <end position="524"/>
    </location>
</feature>
<dbReference type="KEGG" id="nss:113410749"/>
<evidence type="ECO:0000256" key="4">
    <source>
        <dbReference type="ARBA" id="ARBA00022729"/>
    </source>
</evidence>
<dbReference type="GO" id="GO:0005886">
    <property type="term" value="C:plasma membrane"/>
    <property type="evidence" value="ECO:0007669"/>
    <property type="project" value="UniProtKB-SubCell"/>
</dbReference>
<feature type="region of interest" description="Disordered" evidence="10">
    <location>
        <begin position="643"/>
        <end position="673"/>
    </location>
</feature>
<dbReference type="SMART" id="SM00181">
    <property type="entry name" value="EGF"/>
    <property type="match status" value="2"/>
</dbReference>
<feature type="compositionally biased region" description="Polar residues" evidence="10">
    <location>
        <begin position="560"/>
        <end position="578"/>
    </location>
</feature>
<feature type="region of interest" description="Disordered" evidence="10">
    <location>
        <begin position="1708"/>
        <end position="1745"/>
    </location>
</feature>
<feature type="compositionally biased region" description="Polar residues" evidence="10">
    <location>
        <begin position="981"/>
        <end position="999"/>
    </location>
</feature>
<feature type="compositionally biased region" description="Low complexity" evidence="10">
    <location>
        <begin position="1201"/>
        <end position="1224"/>
    </location>
</feature>
<feature type="region of interest" description="Disordered" evidence="10">
    <location>
        <begin position="1482"/>
        <end position="1501"/>
    </location>
</feature>
<dbReference type="PANTHER" id="PTHR24037:SF3">
    <property type="entry name" value="PROTEIN HEG HOMOLOG 1"/>
    <property type="match status" value="1"/>
</dbReference>
<feature type="domain" description="EGF-like" evidence="13">
    <location>
        <begin position="1893"/>
        <end position="1931"/>
    </location>
</feature>
<feature type="compositionally biased region" description="Polar residues" evidence="10">
    <location>
        <begin position="1537"/>
        <end position="1553"/>
    </location>
</feature>
<dbReference type="InterPro" id="IPR001881">
    <property type="entry name" value="EGF-like_Ca-bd_dom"/>
</dbReference>
<feature type="region of interest" description="Disordered" evidence="10">
    <location>
        <begin position="1534"/>
        <end position="1587"/>
    </location>
</feature>
<comment type="subcellular location">
    <subcellularLocation>
        <location evidence="1">Cell membrane</location>
    </subcellularLocation>
</comment>
<feature type="region of interest" description="Disordered" evidence="10">
    <location>
        <begin position="1816"/>
        <end position="1842"/>
    </location>
</feature>
<feature type="chain" id="PRO_5027109470" evidence="12">
    <location>
        <begin position="21"/>
        <end position="2246"/>
    </location>
</feature>
<sequence>MAMMMVVVVVMFGVVVMITAQHQRRACEIPSTMPATRLFLLRPFSLLLLLLGPHLFVGSFSLGSASERPPVATAGPRTAASIQGGSAFLAASSSSLLPREKGSPQPSAASVSVWDRTADRGGGSDSSAIMTRQKDVESPNTEAKISTSYIQSLDATSTSGNNKVRTLWTNLASASVAATGSTTSYAKIIRSVNVTSQLSQIIQTKQASASRNMAGIAESESVTSRKHFLKTANSPFLEEKHSAIGSNYHTANTWVEDSTMSGFHIPDMGSSATPSQSSERTSRFLRENFTGKGPATQKELATSSGQIQWSSHVTFPIPQNRTSNAKQPDSLTRIVLTWPYTSPQTNTHQLNRNSNTEKRISSPDMDYMKILNISNRSEEKIFQTIRDFSSSQGPHSTSAISNLEMSTNGGKILRTLRDISSSQGPPSASAISNLEISTSGEKILQTVRLSSSSQGPHSTSSVSNPEMSTNGEKILRTLRDSRGSQNPHSVFTISNLEMPTNGEKILRTDRESRSSQNPRSVSTISSLEMSGSSDPSDSSYMIVPADSQQVDLSTHDTDESSQSPSATTVTNRMSVESPNTREKCKTPFCSCSNATEIERHPKTYTRVMEGTKQMNSKSNTESKISSSHLDSVTVSKVLVRDEEKSKNVTQTFTTANASSSSRLSSRPEKTEKMDLSRRNFVVTKEAFTFSQAPTEQNGQQQSNSDMESIASNFYTENTDRSVKKIIQTLGYTSSSYHPESISTASQSEIPSGSALTDSSSVLTPVQTRQKDLSPGFTDVMEAESTHPWDSSQATAAEGSHLRSSSSKEKISTFQRDVSSLSKRDERSTLQTVRDVSSFESDTQTSTVANATISSNSDFAHSFHIKTPEEISPGLLPEDADFTEGMLISSQAPSKTTVEENGQSHSSRSSSTDGIFSTYHLNSTSISVLSSLNGERTLRTPRDVSNAHNVTQGSIAWHNETSSSSGLTSSSYLLTPVETDLTPQTTDFTEGTSTHSQASSEKMGVESSDPPNSSSDIETRFSHSDQDSASVSGSSDRGDEITPSTLREVNNVFNITQTSSSKNDNITSSNVADSSYTMTPRHTTETNSSSGNNDFTEEAFTYSEAPSETTDTKSRPHALSHFNVEKKATQTESMFSSTVIQDETFGSLTNQSRSIDTTELSRIDTKNAGSSVMIQMSSATLRSSKENSASTEMDFTESLEQSSDTTSSKASSYSSSMKDFSSSTDHFQTIKGSEVGRRFSIASTDSVYLSTTFVHGAERTLRSLPDNSTSDDAADSNSYNSQTSKSSGESLTLSSEPETETHNASLSEVQSIGPSTEYSTEYSSGVPTALSPNDSATIGSTDNSTSGPRVLHSPTISTGSSAPFSEGEQQNTQPTINTTVMEETESVSSYMENFDSTRSKPSSSKTYSRMTHLSLKDLDISPSSTEAFQILSSSTDSSSKSELSDTGTEYQPISGTDFGNQTSASHTDSTYTLTTFAKGGERTLLSLPNNSTSADSSGSSTYSAEISSASESVQSFFSSEMDFSENSTEPLAVHSLKTPENSSTMSEPNTTQYYSESESASTGSLSFSSSPTSLSEQDSLPPVHPSTLFSSAKSSAPSSFSTFPLPLSSSPPTSLMTFSPMFSSTKPPPLPFFPSVLPSLSSTPSLLQPSESLETSVSMTEPEGTTGAELHTTRSSHGEYNRPTMAYPLVNNTILMATGTSLLMEITEQPANRSSPRTTSQEETKGWTLSLPGINTENEPITSTSSPYFQEMTTTSEPAKATTAIPLHTIPQKDTFPSSTVTMGKKTTEIIHTPGRLPTSASTMNYLFTTKLQKVPLPSPTEISSSPGIPTKMMEKNSTTTVKTTAPRIVITTSPYTLTSHKSTVQSFPASPIPSRPTTTASLGSSKISSTVYRKDECLPNPCPPMSTCTHVQGSFQCICSLGYQMGKGKCNLVRTFVGHFPLTFNTTGGAYAELHQIEGVIINLLNESLSTFPGYYTSTVKATRQEDTVQISIQSTFSMASNVTFSEVIGTVQSRIRACKAPTPPCQFISNLTQLYRAGGLCKHKDPECDKGTSVCVDLDGIAVCQCKPGYFKYNKLDHSCRACEDGYKLENDTCVSCPFGLGGFNCRNPYQLITIVIAAAGGGLLLIMGIALIVTCCQKNKNDISKLIFKSGDFQMSPYAEYPKNPRVQDWSRETIEMQENGSTKNLLQMTDVYYMPTNLRNPELERNGIYPPYTGLPGSRHSCIYPGQYNPSFISDDSRRRDYF</sequence>
<feature type="transmembrane region" description="Helical" evidence="11">
    <location>
        <begin position="2113"/>
        <end position="2138"/>
    </location>
</feature>
<dbReference type="PANTHER" id="PTHR24037">
    <property type="entry name" value="HEART DEVELOPMENT PROTEIN WITH EGF-LIKE DOMAINS 1"/>
    <property type="match status" value="1"/>
</dbReference>
<evidence type="ECO:0000256" key="5">
    <source>
        <dbReference type="ARBA" id="ARBA00022737"/>
    </source>
</evidence>
<evidence type="ECO:0000256" key="11">
    <source>
        <dbReference type="SAM" id="Phobius"/>
    </source>
</evidence>
<evidence type="ECO:0000256" key="2">
    <source>
        <dbReference type="ARBA" id="ARBA00022475"/>
    </source>
</evidence>
<feature type="region of interest" description="Disordered" evidence="10">
    <location>
        <begin position="96"/>
        <end position="143"/>
    </location>
</feature>
<feature type="compositionally biased region" description="Low complexity" evidence="10">
    <location>
        <begin position="450"/>
        <end position="463"/>
    </location>
</feature>
<feature type="compositionally biased region" description="Polar residues" evidence="10">
    <location>
        <begin position="1301"/>
        <end position="1346"/>
    </location>
</feature>
<evidence type="ECO:0000313" key="15">
    <source>
        <dbReference type="RefSeq" id="XP_026521230.1"/>
    </source>
</evidence>
<dbReference type="GO" id="GO:0005509">
    <property type="term" value="F:calcium ion binding"/>
    <property type="evidence" value="ECO:0007669"/>
    <property type="project" value="InterPro"/>
</dbReference>
<dbReference type="CDD" id="cd00054">
    <property type="entry name" value="EGF_CA"/>
    <property type="match status" value="1"/>
</dbReference>
<evidence type="ECO:0000256" key="8">
    <source>
        <dbReference type="ARBA" id="ARBA00023180"/>
    </source>
</evidence>
<feature type="region of interest" description="Disordered" evidence="10">
    <location>
        <begin position="735"/>
        <end position="764"/>
    </location>
</feature>
<feature type="region of interest" description="Disordered" evidence="10">
    <location>
        <begin position="1178"/>
        <end position="1225"/>
    </location>
</feature>
<feature type="compositionally biased region" description="Polar residues" evidence="10">
    <location>
        <begin position="483"/>
        <end position="498"/>
    </location>
</feature>
<gene>
    <name evidence="15" type="primary">HEG1</name>
</gene>
<reference evidence="15" key="1">
    <citation type="submission" date="2025-08" db="UniProtKB">
        <authorList>
            <consortium name="RefSeq"/>
        </authorList>
    </citation>
    <scope>IDENTIFICATION</scope>
</reference>
<keyword evidence="7" id="KW-1015">Disulfide bond</keyword>
<evidence type="ECO:0000256" key="9">
    <source>
        <dbReference type="PROSITE-ProRule" id="PRU00076"/>
    </source>
</evidence>
<feature type="region of interest" description="Disordered" evidence="10">
    <location>
        <begin position="1430"/>
        <end position="1465"/>
    </location>
</feature>
<keyword evidence="11" id="KW-0812">Transmembrane</keyword>
<evidence type="ECO:0000256" key="10">
    <source>
        <dbReference type="SAM" id="MobiDB-lite"/>
    </source>
</evidence>
<feature type="compositionally biased region" description="Polar residues" evidence="10">
    <location>
        <begin position="1446"/>
        <end position="1465"/>
    </location>
</feature>
<dbReference type="InterPro" id="IPR009030">
    <property type="entry name" value="Growth_fac_rcpt_cys_sf"/>
</dbReference>
<dbReference type="InterPro" id="IPR000742">
    <property type="entry name" value="EGF"/>
</dbReference>
<feature type="compositionally biased region" description="Polar residues" evidence="10">
    <location>
        <begin position="1353"/>
        <end position="1406"/>
    </location>
</feature>
<dbReference type="GO" id="GO:0007507">
    <property type="term" value="P:heart development"/>
    <property type="evidence" value="ECO:0007669"/>
    <property type="project" value="TreeGrafter"/>
</dbReference>
<feature type="compositionally biased region" description="Low complexity" evidence="10">
    <location>
        <begin position="1554"/>
        <end position="1574"/>
    </location>
</feature>
<feature type="compositionally biased region" description="Low complexity" evidence="10">
    <location>
        <begin position="1490"/>
        <end position="1501"/>
    </location>
</feature>
<comment type="caution">
    <text evidence="9">Lacks conserved residue(s) required for the propagation of feature annotation.</text>
</comment>
<feature type="compositionally biased region" description="Polar residues" evidence="10">
    <location>
        <begin position="1875"/>
        <end position="1885"/>
    </location>
</feature>
<dbReference type="RefSeq" id="XP_026521230.1">
    <property type="nucleotide sequence ID" value="XM_026665445.1"/>
</dbReference>
<dbReference type="SUPFAM" id="SSF57184">
    <property type="entry name" value="Growth factor receptor domain"/>
    <property type="match status" value="1"/>
</dbReference>
<feature type="signal peptide" evidence="12">
    <location>
        <begin position="1"/>
        <end position="20"/>
    </location>
</feature>
<accession>A0A6J1TTB6</accession>
<dbReference type="SMART" id="SM00179">
    <property type="entry name" value="EGF_CA"/>
    <property type="match status" value="2"/>
</dbReference>
<dbReference type="PROSITE" id="PS50026">
    <property type="entry name" value="EGF_3"/>
    <property type="match status" value="1"/>
</dbReference>
<feature type="region of interest" description="Disordered" evidence="10">
    <location>
        <begin position="1658"/>
        <end position="1680"/>
    </location>
</feature>
<evidence type="ECO:0000313" key="14">
    <source>
        <dbReference type="Proteomes" id="UP000504612"/>
    </source>
</evidence>
<organism evidence="14 15">
    <name type="scientific">Notechis scutatus</name>
    <name type="common">mainland tiger snake</name>
    <dbReference type="NCBI Taxonomy" id="8663"/>
    <lineage>
        <taxon>Eukaryota</taxon>
        <taxon>Metazoa</taxon>
        <taxon>Chordata</taxon>
        <taxon>Craniata</taxon>
        <taxon>Vertebrata</taxon>
        <taxon>Euteleostomi</taxon>
        <taxon>Lepidosauria</taxon>
        <taxon>Squamata</taxon>
        <taxon>Bifurcata</taxon>
        <taxon>Unidentata</taxon>
        <taxon>Episquamata</taxon>
        <taxon>Toxicofera</taxon>
        <taxon>Serpentes</taxon>
        <taxon>Colubroidea</taxon>
        <taxon>Elapidae</taxon>
        <taxon>Hydrophiinae</taxon>
        <taxon>Notechis</taxon>
    </lineage>
</organism>
<feature type="compositionally biased region" description="Polar residues" evidence="10">
    <location>
        <begin position="1178"/>
        <end position="1200"/>
    </location>
</feature>
<name>A0A6J1TTB6_9SAUR</name>
<feature type="compositionally biased region" description="Low complexity" evidence="10">
    <location>
        <begin position="1265"/>
        <end position="1295"/>
    </location>
</feature>
<feature type="region of interest" description="Disordered" evidence="10">
    <location>
        <begin position="1864"/>
        <end position="1885"/>
    </location>
</feature>
<feature type="compositionally biased region" description="Polar residues" evidence="10">
    <location>
        <begin position="1708"/>
        <end position="1718"/>
    </location>
</feature>
<feature type="compositionally biased region" description="Polar residues" evidence="10">
    <location>
        <begin position="811"/>
        <end position="820"/>
    </location>
</feature>
<keyword evidence="3 9" id="KW-0245">EGF-like domain</keyword>
<feature type="compositionally biased region" description="Low complexity" evidence="10">
    <location>
        <begin position="525"/>
        <end position="539"/>
    </location>
</feature>
<keyword evidence="6 11" id="KW-0472">Membrane</keyword>
<feature type="compositionally biased region" description="Basic and acidic residues" evidence="10">
    <location>
        <begin position="1016"/>
        <end position="1025"/>
    </location>
</feature>
<evidence type="ECO:0000256" key="1">
    <source>
        <dbReference type="ARBA" id="ARBA00004236"/>
    </source>
</evidence>
<dbReference type="CTD" id="57493"/>
<dbReference type="Proteomes" id="UP000504612">
    <property type="component" value="Unplaced"/>
</dbReference>
<feature type="region of interest" description="Disordered" evidence="10">
    <location>
        <begin position="889"/>
        <end position="911"/>
    </location>
</feature>
<feature type="compositionally biased region" description="Polar residues" evidence="10">
    <location>
        <begin position="1041"/>
        <end position="1093"/>
    </location>
</feature>
<evidence type="ECO:0000256" key="3">
    <source>
        <dbReference type="ARBA" id="ARBA00022536"/>
    </source>
</evidence>
<evidence type="ECO:0000259" key="13">
    <source>
        <dbReference type="PROSITE" id="PS50026"/>
    </source>
</evidence>
<feature type="compositionally biased region" description="Low complexity" evidence="10">
    <location>
        <begin position="1430"/>
        <end position="1445"/>
    </location>
</feature>
<proteinExistence type="predicted"/>
<evidence type="ECO:0000256" key="12">
    <source>
        <dbReference type="SAM" id="SignalP"/>
    </source>
</evidence>
<feature type="region of interest" description="Disordered" evidence="10">
    <location>
        <begin position="1261"/>
        <end position="1406"/>
    </location>
</feature>
<feature type="compositionally biased region" description="Polar residues" evidence="10">
    <location>
        <begin position="1732"/>
        <end position="1745"/>
    </location>
</feature>
<dbReference type="PROSITE" id="PS01186">
    <property type="entry name" value="EGF_2"/>
    <property type="match status" value="1"/>
</dbReference>
<dbReference type="GeneID" id="113410749"/>
<keyword evidence="14" id="KW-1185">Reference proteome</keyword>
<feature type="compositionally biased region" description="Polar residues" evidence="10">
    <location>
        <begin position="647"/>
        <end position="657"/>
    </location>
</feature>
<feature type="compositionally biased region" description="Basic and acidic residues" evidence="10">
    <location>
        <begin position="473"/>
        <end position="482"/>
    </location>
</feature>
<keyword evidence="4 12" id="KW-0732">Signal</keyword>